<dbReference type="RefSeq" id="WP_160798484.1">
    <property type="nucleotide sequence ID" value="NZ_WRPA01000019.1"/>
</dbReference>
<evidence type="ECO:0000313" key="2">
    <source>
        <dbReference type="Proteomes" id="UP000474778"/>
    </source>
</evidence>
<protein>
    <submittedName>
        <fullName evidence="1">Uncharacterized protein</fullName>
    </submittedName>
</protein>
<evidence type="ECO:0000313" key="1">
    <source>
        <dbReference type="EMBL" id="MXR70459.1"/>
    </source>
</evidence>
<keyword evidence="2" id="KW-1185">Reference proteome</keyword>
<reference evidence="1 2" key="1">
    <citation type="submission" date="2019-12" db="EMBL/GenBank/DDBJ databases">
        <title>Shewanella insulae sp. nov., isolated from a tidal flat.</title>
        <authorList>
            <person name="Yoon J.-H."/>
        </authorList>
    </citation>
    <scope>NUCLEOTIDE SEQUENCE [LARGE SCALE GENOMIC DNA]</scope>
    <source>
        <strain evidence="1 2">JBTF-M18</strain>
    </source>
</reference>
<dbReference type="Proteomes" id="UP000474778">
    <property type="component" value="Unassembled WGS sequence"/>
</dbReference>
<dbReference type="EMBL" id="WRPA01000019">
    <property type="protein sequence ID" value="MXR70459.1"/>
    <property type="molecule type" value="Genomic_DNA"/>
</dbReference>
<sequence length="170" mass="19375">MVDKAETLKRLLEETPQEMAPERDLWQGVELRLDAPTSNSHSYWRPMAIASTLLLALVVGKFSLWPTAPNAEDDALIQTLATIQAQHQASVDALSLTKRVDWRSSPYSQPVEQGIEQLRAAAKEIYDALKLNPTDKQLWQLWLWTQQREIELIKQGQKLPVDRDTTGEMI</sequence>
<comment type="caution">
    <text evidence="1">The sequence shown here is derived from an EMBL/GenBank/DDBJ whole genome shotgun (WGS) entry which is preliminary data.</text>
</comment>
<gene>
    <name evidence="1" type="ORF">GNT65_17510</name>
</gene>
<proteinExistence type="predicted"/>
<accession>A0A6L7I1J2</accession>
<name>A0A6L7I1J2_9GAMM</name>
<dbReference type="AlphaFoldDB" id="A0A6L7I1J2"/>
<organism evidence="1 2">
    <name type="scientific">Shewanella insulae</name>
    <dbReference type="NCBI Taxonomy" id="2681496"/>
    <lineage>
        <taxon>Bacteria</taxon>
        <taxon>Pseudomonadati</taxon>
        <taxon>Pseudomonadota</taxon>
        <taxon>Gammaproteobacteria</taxon>
        <taxon>Alteromonadales</taxon>
        <taxon>Shewanellaceae</taxon>
        <taxon>Shewanella</taxon>
    </lineage>
</organism>